<evidence type="ECO:0000259" key="10">
    <source>
        <dbReference type="Pfam" id="PF02544"/>
    </source>
</evidence>
<feature type="transmembrane region" description="Helical" evidence="9">
    <location>
        <begin position="66"/>
        <end position="88"/>
    </location>
</feature>
<keyword evidence="9" id="KW-0521">NADP</keyword>
<feature type="transmembrane region" description="Helical" evidence="9">
    <location>
        <begin position="249"/>
        <end position="271"/>
    </location>
</feature>
<dbReference type="EC" id="1.3.1.94" evidence="2 9"/>
<comment type="catalytic activity">
    <reaction evidence="8 9">
        <text>a di-trans,poly-cis-dolichal + NADP(+) = a di-trans,poly-cis-polyprenal + NADPH + H(+)</text>
        <dbReference type="Rhea" id="RHEA:80727"/>
        <dbReference type="Rhea" id="RHEA-COMP:19536"/>
        <dbReference type="Rhea" id="RHEA-COMP:19537"/>
        <dbReference type="ChEBI" id="CHEBI:15378"/>
        <dbReference type="ChEBI" id="CHEBI:57783"/>
        <dbReference type="ChEBI" id="CHEBI:58349"/>
        <dbReference type="ChEBI" id="CHEBI:231623"/>
        <dbReference type="ChEBI" id="CHEBI:231637"/>
        <dbReference type="EC" id="1.3.1.94"/>
    </reaction>
    <physiologicalReaction direction="right-to-left" evidence="8 9">
        <dbReference type="Rhea" id="RHEA:80729"/>
    </physiologicalReaction>
</comment>
<evidence type="ECO:0000256" key="8">
    <source>
        <dbReference type="ARBA" id="ARBA00049427"/>
    </source>
</evidence>
<keyword evidence="4 9" id="KW-1133">Transmembrane helix</keyword>
<keyword evidence="5 9" id="KW-0472">Membrane</keyword>
<comment type="function">
    <text evidence="9">Plays a key role in early steps of protein N-linked glycosylation by being involved in the conversion of polyprenol into dolichol. Acts as a polyprenal reductase that mediates the reduction of polyprenal into dolichal in a NADP-dependent mechanism. Dolichols are required for the synthesis of dolichol-linked monosaccharides and the oligosaccharide precursor used for N-glycosylation.</text>
</comment>
<dbReference type="InterPro" id="IPR039698">
    <property type="entry name" value="Dfg10/SRD5A3"/>
</dbReference>
<keyword evidence="9" id="KW-0256">Endoplasmic reticulum</keyword>
<protein>
    <recommendedName>
        <fullName evidence="7 9">Polyprenal reductase</fullName>
        <ecNumber evidence="2 9">1.3.1.94</ecNumber>
    </recommendedName>
</protein>
<feature type="transmembrane region" description="Helical" evidence="9">
    <location>
        <begin position="108"/>
        <end position="127"/>
    </location>
</feature>
<dbReference type="GO" id="GO:0006488">
    <property type="term" value="P:dolichol-linked oligosaccharide biosynthetic process"/>
    <property type="evidence" value="ECO:0007669"/>
    <property type="project" value="UniProtKB-UniRule"/>
</dbReference>
<dbReference type="GO" id="GO:0160198">
    <property type="term" value="F:polyprenal reductase activity"/>
    <property type="evidence" value="ECO:0007669"/>
    <property type="project" value="UniProtKB-EC"/>
</dbReference>
<evidence type="ECO:0000256" key="2">
    <source>
        <dbReference type="ARBA" id="ARBA00012522"/>
    </source>
</evidence>
<comment type="subcellular location">
    <subcellularLocation>
        <location evidence="1">Endomembrane system</location>
        <topology evidence="1">Multi-pass membrane protein</topology>
    </subcellularLocation>
    <subcellularLocation>
        <location evidence="9">Endoplasmic reticulum membrane</location>
    </subcellularLocation>
</comment>
<evidence type="ECO:0000256" key="3">
    <source>
        <dbReference type="ARBA" id="ARBA00022692"/>
    </source>
</evidence>
<comment type="caution">
    <text evidence="11">The sequence shown here is derived from an EMBL/GenBank/DDBJ whole genome shotgun (WGS) entry which is preliminary data.</text>
</comment>
<dbReference type="PANTHER" id="PTHR14624:SF0">
    <property type="entry name" value="POLYPRENOL REDUCTASE"/>
    <property type="match status" value="1"/>
</dbReference>
<keyword evidence="9" id="KW-0560">Oxidoreductase</keyword>
<evidence type="ECO:0000256" key="4">
    <source>
        <dbReference type="ARBA" id="ARBA00022989"/>
    </source>
</evidence>
<sequence length="305" mass="35367">MLNILEIVFLGLASTVTFTGFLINNFEKHVPAFIIKGFRYGSFAYKGSEANFLQLIEIPKAWYRHFYLFASCFGSVTLIYMFAVYYLNYSVHKYVSLFLRIFLEQDEPSVSASAALLVLSLLMVQCLRRFYETYFVQVFAKSSRMNLSHYLAGIIHYFACFVAAVGQAPLFCGSQDREKVNWNDTPTKVLAVPCIAVFIWAWYEQYQSNLIFANLRKDKKSGKVVTEDHGVPHGRLFQHVSSPHRMCELLMYTVLLLLMPTKTFICIYLWVLANQIQTAIQAHEWYKKTFKNYPKERTAILPHIL</sequence>
<gene>
    <name evidence="11" type="ORF">ABMA28_016028</name>
</gene>
<dbReference type="Proteomes" id="UP001549921">
    <property type="component" value="Unassembled WGS sequence"/>
</dbReference>
<evidence type="ECO:0000256" key="1">
    <source>
        <dbReference type="ARBA" id="ARBA00004127"/>
    </source>
</evidence>
<evidence type="ECO:0000256" key="5">
    <source>
        <dbReference type="ARBA" id="ARBA00023136"/>
    </source>
</evidence>
<evidence type="ECO:0000256" key="7">
    <source>
        <dbReference type="ARBA" id="ARBA00047186"/>
    </source>
</evidence>
<dbReference type="AlphaFoldDB" id="A0ABD0T7C0"/>
<name>A0ABD0T7C0_LOXSC</name>
<evidence type="ECO:0000256" key="9">
    <source>
        <dbReference type="RuleBase" id="RU367081"/>
    </source>
</evidence>
<evidence type="ECO:0000313" key="11">
    <source>
        <dbReference type="EMBL" id="KAL0839268.1"/>
    </source>
</evidence>
<dbReference type="PROSITE" id="PS50244">
    <property type="entry name" value="S5A_REDUCTASE"/>
    <property type="match status" value="1"/>
</dbReference>
<comment type="similarity">
    <text evidence="6 9">Belongs to the steroid 5-alpha reductase family. Polyprenal reductase subfamily.</text>
</comment>
<dbReference type="PANTHER" id="PTHR14624">
    <property type="entry name" value="DFG10 PROTEIN"/>
    <property type="match status" value="1"/>
</dbReference>
<dbReference type="GO" id="GO:0005789">
    <property type="term" value="C:endoplasmic reticulum membrane"/>
    <property type="evidence" value="ECO:0007669"/>
    <property type="project" value="UniProtKB-SubCell"/>
</dbReference>
<dbReference type="EMBL" id="JBEDNZ010000008">
    <property type="protein sequence ID" value="KAL0839268.1"/>
    <property type="molecule type" value="Genomic_DNA"/>
</dbReference>
<organism evidence="11 12">
    <name type="scientific">Loxostege sticticalis</name>
    <name type="common">Beet webworm moth</name>
    <dbReference type="NCBI Taxonomy" id="481309"/>
    <lineage>
        <taxon>Eukaryota</taxon>
        <taxon>Metazoa</taxon>
        <taxon>Ecdysozoa</taxon>
        <taxon>Arthropoda</taxon>
        <taxon>Hexapoda</taxon>
        <taxon>Insecta</taxon>
        <taxon>Pterygota</taxon>
        <taxon>Neoptera</taxon>
        <taxon>Endopterygota</taxon>
        <taxon>Lepidoptera</taxon>
        <taxon>Glossata</taxon>
        <taxon>Ditrysia</taxon>
        <taxon>Pyraloidea</taxon>
        <taxon>Crambidae</taxon>
        <taxon>Pyraustinae</taxon>
        <taxon>Loxostege</taxon>
    </lineage>
</organism>
<reference evidence="11 12" key="1">
    <citation type="submission" date="2024-06" db="EMBL/GenBank/DDBJ databases">
        <title>A chromosome-level genome assembly of beet webworm, Loxostege sticticalis.</title>
        <authorList>
            <person name="Zhang Y."/>
        </authorList>
    </citation>
    <scope>NUCLEOTIDE SEQUENCE [LARGE SCALE GENOMIC DNA]</scope>
    <source>
        <strain evidence="11">AQ028</strain>
        <tissue evidence="11">Male pupae</tissue>
    </source>
</reference>
<feature type="transmembrane region" description="Helical" evidence="9">
    <location>
        <begin position="6"/>
        <end position="26"/>
    </location>
</feature>
<dbReference type="GO" id="GO:0016095">
    <property type="term" value="P:polyprenol catabolic process"/>
    <property type="evidence" value="ECO:0007669"/>
    <property type="project" value="UniProtKB-UniRule"/>
</dbReference>
<comment type="pathway">
    <text evidence="9">Protein modification; protein glycosylation.</text>
</comment>
<proteinExistence type="inferred from homology"/>
<accession>A0ABD0T7C0</accession>
<keyword evidence="3 9" id="KW-0812">Transmembrane</keyword>
<dbReference type="InterPro" id="IPR001104">
    <property type="entry name" value="3-oxo-5_a-steroid_4-DH_C"/>
</dbReference>
<feature type="domain" description="3-oxo-5-alpha-steroid 4-dehydrogenase C-terminal" evidence="10">
    <location>
        <begin position="191"/>
        <end position="305"/>
    </location>
</feature>
<feature type="transmembrane region" description="Helical" evidence="9">
    <location>
        <begin position="147"/>
        <end position="165"/>
    </location>
</feature>
<evidence type="ECO:0000256" key="6">
    <source>
        <dbReference type="ARBA" id="ARBA00046320"/>
    </source>
</evidence>
<evidence type="ECO:0000313" key="12">
    <source>
        <dbReference type="Proteomes" id="UP001549921"/>
    </source>
</evidence>
<dbReference type="Pfam" id="PF02544">
    <property type="entry name" value="Steroid_dh"/>
    <property type="match status" value="1"/>
</dbReference>
<dbReference type="GO" id="GO:0102389">
    <property type="term" value="F:polyprenol reductase activity"/>
    <property type="evidence" value="ECO:0007669"/>
    <property type="project" value="UniProtKB-UniRule"/>
</dbReference>